<keyword evidence="2 4" id="KW-0479">Metal-binding</keyword>
<comment type="caution">
    <text evidence="5">The sequence shown here is derived from an EMBL/GenBank/DDBJ whole genome shotgun (WGS) entry which is preliminary data.</text>
</comment>
<dbReference type="Proteomes" id="UP000244338">
    <property type="component" value="Unassembled WGS sequence"/>
</dbReference>
<sequence>MHELSIAQNMLDIAQEIAEEQGLLRITQIHLRLGVLSGVVKEALFFAYDIVAQGTMAEASSLVIEEVPVVIFCPECQEERSLFRPIPMRCPVCQTKTADIRSGREIDIIAVEGV</sequence>
<dbReference type="EMBL" id="PEBX01000028">
    <property type="protein sequence ID" value="PTQ56438.1"/>
    <property type="molecule type" value="Genomic_DNA"/>
</dbReference>
<evidence type="ECO:0000256" key="1">
    <source>
        <dbReference type="ARBA" id="ARBA00022596"/>
    </source>
</evidence>
<name>A0A2R6Y175_9BACL</name>
<dbReference type="InterPro" id="IPR000688">
    <property type="entry name" value="HypA/HybF"/>
</dbReference>
<evidence type="ECO:0000256" key="2">
    <source>
        <dbReference type="ARBA" id="ARBA00022723"/>
    </source>
</evidence>
<feature type="binding site" evidence="4">
    <location>
        <position position="93"/>
    </location>
    <ligand>
        <name>Zn(2+)</name>
        <dbReference type="ChEBI" id="CHEBI:29105"/>
    </ligand>
</feature>
<reference evidence="6" key="1">
    <citation type="journal article" date="2018" name="Sci. Rep.">
        <title>Lignite coal burning seam in the remote Altai Mountains harbors a hydrogen-driven thermophilic microbial community.</title>
        <authorList>
            <person name="Kadnikov V.V."/>
            <person name="Mardanov A.V."/>
            <person name="Ivasenko D.A."/>
            <person name="Antsiferov D.V."/>
            <person name="Beletsky A.V."/>
            <person name="Karnachuk O.V."/>
            <person name="Ravin N.V."/>
        </authorList>
    </citation>
    <scope>NUCLEOTIDE SEQUENCE [LARGE SCALE GENOMIC DNA]</scope>
</reference>
<feature type="binding site" evidence="4">
    <location>
        <position position="76"/>
    </location>
    <ligand>
        <name>Zn(2+)</name>
        <dbReference type="ChEBI" id="CHEBI:29105"/>
    </ligand>
</feature>
<organism evidence="5 6">
    <name type="scientific">Candidatus Carbonibacillus altaicus</name>
    <dbReference type="NCBI Taxonomy" id="2163959"/>
    <lineage>
        <taxon>Bacteria</taxon>
        <taxon>Bacillati</taxon>
        <taxon>Bacillota</taxon>
        <taxon>Bacilli</taxon>
        <taxon>Bacillales</taxon>
        <taxon>Candidatus Carbonibacillus</taxon>
    </lineage>
</organism>
<gene>
    <name evidence="4" type="primary">hypA</name>
    <name evidence="5" type="ORF">BSOLF_0206</name>
</gene>
<dbReference type="PANTHER" id="PTHR34535:SF3">
    <property type="entry name" value="HYDROGENASE MATURATION FACTOR HYPA"/>
    <property type="match status" value="1"/>
</dbReference>
<dbReference type="GO" id="GO:0016151">
    <property type="term" value="F:nickel cation binding"/>
    <property type="evidence" value="ECO:0007669"/>
    <property type="project" value="UniProtKB-UniRule"/>
</dbReference>
<evidence type="ECO:0000256" key="3">
    <source>
        <dbReference type="ARBA" id="ARBA00022833"/>
    </source>
</evidence>
<feature type="binding site" evidence="4">
    <location>
        <position position="2"/>
    </location>
    <ligand>
        <name>Ni(2+)</name>
        <dbReference type="ChEBI" id="CHEBI:49786"/>
    </ligand>
</feature>
<dbReference type="NCBIfam" id="TIGR00100">
    <property type="entry name" value="hypA"/>
    <property type="match status" value="1"/>
</dbReference>
<dbReference type="Gene3D" id="3.30.2320.80">
    <property type="match status" value="1"/>
</dbReference>
<dbReference type="AlphaFoldDB" id="A0A2R6Y175"/>
<dbReference type="GO" id="GO:0051604">
    <property type="term" value="P:protein maturation"/>
    <property type="evidence" value="ECO:0007669"/>
    <property type="project" value="InterPro"/>
</dbReference>
<dbReference type="Pfam" id="PF01155">
    <property type="entry name" value="HypA"/>
    <property type="match status" value="1"/>
</dbReference>
<evidence type="ECO:0000256" key="4">
    <source>
        <dbReference type="HAMAP-Rule" id="MF_00213"/>
    </source>
</evidence>
<evidence type="ECO:0000313" key="6">
    <source>
        <dbReference type="Proteomes" id="UP000244338"/>
    </source>
</evidence>
<proteinExistence type="inferred from homology"/>
<dbReference type="HAMAP" id="MF_00213">
    <property type="entry name" value="HypA_HybF"/>
    <property type="match status" value="1"/>
</dbReference>
<dbReference type="GO" id="GO:0008270">
    <property type="term" value="F:zinc ion binding"/>
    <property type="evidence" value="ECO:0007669"/>
    <property type="project" value="UniProtKB-UniRule"/>
</dbReference>
<keyword evidence="3 4" id="KW-0862">Zinc</keyword>
<dbReference type="PANTHER" id="PTHR34535">
    <property type="entry name" value="HYDROGENASE MATURATION FACTOR HYPA"/>
    <property type="match status" value="1"/>
</dbReference>
<feature type="binding site" evidence="4">
    <location>
        <position position="73"/>
    </location>
    <ligand>
        <name>Zn(2+)</name>
        <dbReference type="ChEBI" id="CHEBI:29105"/>
    </ligand>
</feature>
<comment type="function">
    <text evidence="4">Involved in the maturation of [NiFe] hydrogenases. Required for nickel insertion into the metal center of the hydrogenase.</text>
</comment>
<protein>
    <recommendedName>
        <fullName evidence="4">Hydrogenase maturation factor HypA</fullName>
    </recommendedName>
</protein>
<keyword evidence="1 4" id="KW-0533">Nickel</keyword>
<evidence type="ECO:0000313" key="5">
    <source>
        <dbReference type="EMBL" id="PTQ56438.1"/>
    </source>
</evidence>
<dbReference type="PIRSF" id="PIRSF004761">
    <property type="entry name" value="Hydrgn_mat_HypA"/>
    <property type="match status" value="1"/>
</dbReference>
<feature type="binding site" evidence="4">
    <location>
        <position position="90"/>
    </location>
    <ligand>
        <name>Zn(2+)</name>
        <dbReference type="ChEBI" id="CHEBI:29105"/>
    </ligand>
</feature>
<comment type="similarity">
    <text evidence="4">Belongs to the HypA/HybF family.</text>
</comment>
<accession>A0A2R6Y175</accession>